<protein>
    <submittedName>
        <fullName evidence="1">Glutathione S-transferase S1</fullName>
    </submittedName>
</protein>
<sequence>MTRAKLDFVSSSSFTSAQKTELLKVDNKDLTFTQMYWELASAGSTSREILIYGKAHYEFTYPDYEGWEKGTVPTVFSVLPVLKIKDHRPSSKFEGKELILAEAGIIDTFLAGRFGLLGDNEWESLEIQTFYSNIHYLRERCFSSVLNVPPELRKKGRDDYLNKVTKFCEDHEYHLKENGSNGHYVGNKMALDRFQQYTSLWKVKETVEKVPAIAEWRQSEIFKRHEKASIEWYANNAVPEDKPEP</sequence>
<organism evidence="1 2">
    <name type="scientific">Linnemannia gamsii</name>
    <dbReference type="NCBI Taxonomy" id="64522"/>
    <lineage>
        <taxon>Eukaryota</taxon>
        <taxon>Fungi</taxon>
        <taxon>Fungi incertae sedis</taxon>
        <taxon>Mucoromycota</taxon>
        <taxon>Mortierellomycotina</taxon>
        <taxon>Mortierellomycetes</taxon>
        <taxon>Mortierellales</taxon>
        <taxon>Mortierellaceae</taxon>
        <taxon>Linnemannia</taxon>
    </lineage>
</organism>
<dbReference type="SUPFAM" id="SSF47616">
    <property type="entry name" value="GST C-terminal domain-like"/>
    <property type="match status" value="1"/>
</dbReference>
<dbReference type="OrthoDB" id="414243at2759"/>
<dbReference type="Proteomes" id="UP000823405">
    <property type="component" value="Unassembled WGS sequence"/>
</dbReference>
<gene>
    <name evidence="1" type="primary">GSTS1_1</name>
    <name evidence="1" type="ORF">BGZ97_001544</name>
</gene>
<keyword evidence="2" id="KW-1185">Reference proteome</keyword>
<proteinExistence type="predicted"/>
<dbReference type="AlphaFoldDB" id="A0A9P6UU59"/>
<dbReference type="InterPro" id="IPR036282">
    <property type="entry name" value="Glutathione-S-Trfase_C_sf"/>
</dbReference>
<comment type="caution">
    <text evidence="1">The sequence shown here is derived from an EMBL/GenBank/DDBJ whole genome shotgun (WGS) entry which is preliminary data.</text>
</comment>
<reference evidence="1" key="1">
    <citation type="journal article" date="2020" name="Fungal Divers.">
        <title>Resolving the Mortierellaceae phylogeny through synthesis of multi-gene phylogenetics and phylogenomics.</title>
        <authorList>
            <person name="Vandepol N."/>
            <person name="Liber J."/>
            <person name="Desiro A."/>
            <person name="Na H."/>
            <person name="Kennedy M."/>
            <person name="Barry K."/>
            <person name="Grigoriev I.V."/>
            <person name="Miller A.N."/>
            <person name="O'Donnell K."/>
            <person name="Stajich J.E."/>
            <person name="Bonito G."/>
        </authorList>
    </citation>
    <scope>NUCLEOTIDE SEQUENCE</scope>
    <source>
        <strain evidence="1">NVP60</strain>
    </source>
</reference>
<dbReference type="Gene3D" id="3.40.30.10">
    <property type="entry name" value="Glutaredoxin"/>
    <property type="match status" value="1"/>
</dbReference>
<dbReference type="Gene3D" id="1.20.1050.10">
    <property type="match status" value="1"/>
</dbReference>
<accession>A0A9P6UU59</accession>
<name>A0A9P6UU59_9FUNG</name>
<evidence type="ECO:0000313" key="1">
    <source>
        <dbReference type="EMBL" id="KAG0319744.1"/>
    </source>
</evidence>
<dbReference type="EMBL" id="JAAAIN010000132">
    <property type="protein sequence ID" value="KAG0319744.1"/>
    <property type="molecule type" value="Genomic_DNA"/>
</dbReference>
<evidence type="ECO:0000313" key="2">
    <source>
        <dbReference type="Proteomes" id="UP000823405"/>
    </source>
</evidence>